<gene>
    <name evidence="1" type="ORF">KQX54_004724</name>
</gene>
<sequence length="96" mass="10292">MHAGDYAWILPGETIDMSGMTRVSGGCSPSQLTQTLNGLIIVNSYGRALSQELSSSGLEENWKHLGGKDFGGNTKTGLHEDFIFTRQEIGCLAMVG</sequence>
<keyword evidence="2" id="KW-1185">Reference proteome</keyword>
<protein>
    <submittedName>
        <fullName evidence="1">Uncharacterized protein</fullName>
    </submittedName>
</protein>
<dbReference type="Proteomes" id="UP000826195">
    <property type="component" value="Unassembled WGS sequence"/>
</dbReference>
<dbReference type="Gene3D" id="3.40.50.2300">
    <property type="match status" value="1"/>
</dbReference>
<comment type="caution">
    <text evidence="1">The sequence shown here is derived from an EMBL/GenBank/DDBJ whole genome shotgun (WGS) entry which is preliminary data.</text>
</comment>
<dbReference type="EMBL" id="JAHXZJ010001492">
    <property type="protein sequence ID" value="KAH0552054.1"/>
    <property type="molecule type" value="Genomic_DNA"/>
</dbReference>
<dbReference type="AlphaFoldDB" id="A0AAV7IJL5"/>
<organism evidence="1 2">
    <name type="scientific">Cotesia glomerata</name>
    <name type="common">Lepidopteran parasitic wasp</name>
    <name type="synonym">Apanteles glomeratus</name>
    <dbReference type="NCBI Taxonomy" id="32391"/>
    <lineage>
        <taxon>Eukaryota</taxon>
        <taxon>Metazoa</taxon>
        <taxon>Ecdysozoa</taxon>
        <taxon>Arthropoda</taxon>
        <taxon>Hexapoda</taxon>
        <taxon>Insecta</taxon>
        <taxon>Pterygota</taxon>
        <taxon>Neoptera</taxon>
        <taxon>Endopterygota</taxon>
        <taxon>Hymenoptera</taxon>
        <taxon>Apocrita</taxon>
        <taxon>Ichneumonoidea</taxon>
        <taxon>Braconidae</taxon>
        <taxon>Microgastrinae</taxon>
        <taxon>Cotesia</taxon>
    </lineage>
</organism>
<accession>A0AAV7IJL5</accession>
<evidence type="ECO:0000313" key="1">
    <source>
        <dbReference type="EMBL" id="KAH0552054.1"/>
    </source>
</evidence>
<evidence type="ECO:0000313" key="2">
    <source>
        <dbReference type="Proteomes" id="UP000826195"/>
    </source>
</evidence>
<proteinExistence type="predicted"/>
<reference evidence="1 2" key="1">
    <citation type="journal article" date="2021" name="J. Hered.">
        <title>A chromosome-level genome assembly of the parasitoid wasp, Cotesia glomerata (Hymenoptera: Braconidae).</title>
        <authorList>
            <person name="Pinto B.J."/>
            <person name="Weis J.J."/>
            <person name="Gamble T."/>
            <person name="Ode P.J."/>
            <person name="Paul R."/>
            <person name="Zaspel J.M."/>
        </authorList>
    </citation>
    <scope>NUCLEOTIDE SEQUENCE [LARGE SCALE GENOMIC DNA]</scope>
    <source>
        <strain evidence="1">CgM1</strain>
    </source>
</reference>
<name>A0AAV7IJL5_COTGL</name>